<sequence length="567" mass="61683">MSDRASSASFRVGPPSPSSPAAGALKQNQLPAPLSDRIPQTPTSPPLMSVSAQNYATNFVSSQASPNQATSQSATLSSPSSSAPMSTQASQQPTVGTANSFPTPASSVSGHFPGATSFDDSEHTDKPMGSAVPDTGAQAANMNAAAIQQAEHRRTDHDRHTEGINMEVGVRDFAANNGGDAMDIDSEAPASSSEKINRLRKSYEGKLKGLGLAGRNKPVKNEPGAPGSLRHMTMWPEEEWQNQKVFGKEIKVADMDSALQNLQMRAMKMEPGTVPNNEYWEDVLGHEKPSKHAGGDASKKGVAPPPNGVRISQPNGTPAPVSDQERARPSRGRKRHYDDNSFVGYGEGYADDDDDGAFYSNSEGMGKKKRKKDHVSKISTPLPDRGGSYGVDPTKVSNTDIPYELHYAEKMTRYLYKHTPDPSPTLQLAIRAQHLKRWEVPRSTYPDGKVGYYSWRTAVARRQAEIAVQVCLESGIGEAEAERVGRLIRKEGLKGGDDAEAQILEDVACLVFLDDQFEKFKENYERKKVVEILRKTWGKMSERGRGLALELQMGEEANELVKEALMG</sequence>
<comment type="subcellular location">
    <subcellularLocation>
        <location evidence="1 9">Nucleus</location>
    </subcellularLocation>
</comment>
<proteinExistence type="inferred from homology"/>
<comment type="function">
    <text evidence="9">Component of the Mediator complex, a coactivator involved in the regulated transcription of nearly all RNA polymerase II-dependent genes. Mediator functions as a bridge to convey information from gene-specific regulatory proteins to the basal RNA polymerase II transcription machinery. Mediator is recruited to promoters by direct interactions with regulatory proteins and serves as a scaffold for the assembly of a functional preinitiation complex with RNA polymerase II and the general transcription factors.</text>
</comment>
<evidence type="ECO:0000256" key="5">
    <source>
        <dbReference type="ARBA" id="ARBA00023159"/>
    </source>
</evidence>
<evidence type="ECO:0000256" key="3">
    <source>
        <dbReference type="ARBA" id="ARBA00019615"/>
    </source>
</evidence>
<evidence type="ECO:0000313" key="11">
    <source>
        <dbReference type="EMBL" id="OJI86727.1"/>
    </source>
</evidence>
<reference evidence="12" key="1">
    <citation type="journal article" date="2017" name="Genome Biol.">
        <title>Comparative genomics reveals high biological diversity and specific adaptations in the industrially and medically important fungal genus Aspergillus.</title>
        <authorList>
            <person name="de Vries R.P."/>
            <person name="Riley R."/>
            <person name="Wiebenga A."/>
            <person name="Aguilar-Osorio G."/>
            <person name="Amillis S."/>
            <person name="Uchima C.A."/>
            <person name="Anderluh G."/>
            <person name="Asadollahi M."/>
            <person name="Askin M."/>
            <person name="Barry K."/>
            <person name="Battaglia E."/>
            <person name="Bayram O."/>
            <person name="Benocci T."/>
            <person name="Braus-Stromeyer S.A."/>
            <person name="Caldana C."/>
            <person name="Canovas D."/>
            <person name="Cerqueira G.C."/>
            <person name="Chen F."/>
            <person name="Chen W."/>
            <person name="Choi C."/>
            <person name="Clum A."/>
            <person name="Dos Santos R.A."/>
            <person name="Damasio A.R."/>
            <person name="Diallinas G."/>
            <person name="Emri T."/>
            <person name="Fekete E."/>
            <person name="Flipphi M."/>
            <person name="Freyberg S."/>
            <person name="Gallo A."/>
            <person name="Gournas C."/>
            <person name="Habgood R."/>
            <person name="Hainaut M."/>
            <person name="Harispe M.L."/>
            <person name="Henrissat B."/>
            <person name="Hilden K.S."/>
            <person name="Hope R."/>
            <person name="Hossain A."/>
            <person name="Karabika E."/>
            <person name="Karaffa L."/>
            <person name="Karanyi Z."/>
            <person name="Krasevec N."/>
            <person name="Kuo A."/>
            <person name="Kusch H."/>
            <person name="LaButti K."/>
            <person name="Lagendijk E.L."/>
            <person name="Lapidus A."/>
            <person name="Levasseur A."/>
            <person name="Lindquist E."/>
            <person name="Lipzen A."/>
            <person name="Logrieco A.F."/>
            <person name="MacCabe A."/>
            <person name="Maekelae M.R."/>
            <person name="Malavazi I."/>
            <person name="Melin P."/>
            <person name="Meyer V."/>
            <person name="Mielnichuk N."/>
            <person name="Miskei M."/>
            <person name="Molnar A.P."/>
            <person name="Mule G."/>
            <person name="Ngan C.Y."/>
            <person name="Orejas M."/>
            <person name="Orosz E."/>
            <person name="Ouedraogo J.P."/>
            <person name="Overkamp K.M."/>
            <person name="Park H.-S."/>
            <person name="Perrone G."/>
            <person name="Piumi F."/>
            <person name="Punt P.J."/>
            <person name="Ram A.F."/>
            <person name="Ramon A."/>
            <person name="Rauscher S."/>
            <person name="Record E."/>
            <person name="Riano-Pachon D.M."/>
            <person name="Robert V."/>
            <person name="Roehrig J."/>
            <person name="Ruller R."/>
            <person name="Salamov A."/>
            <person name="Salih N.S."/>
            <person name="Samson R.A."/>
            <person name="Sandor E."/>
            <person name="Sanguinetti M."/>
            <person name="Schuetze T."/>
            <person name="Sepcic K."/>
            <person name="Shelest E."/>
            <person name="Sherlock G."/>
            <person name="Sophianopoulou V."/>
            <person name="Squina F.M."/>
            <person name="Sun H."/>
            <person name="Susca A."/>
            <person name="Todd R.B."/>
            <person name="Tsang A."/>
            <person name="Unkles S.E."/>
            <person name="van de Wiele N."/>
            <person name="van Rossen-Uffink D."/>
            <person name="Oliveira J.V."/>
            <person name="Vesth T.C."/>
            <person name="Visser J."/>
            <person name="Yu J.-H."/>
            <person name="Zhou M."/>
            <person name="Andersen M.R."/>
            <person name="Archer D.B."/>
            <person name="Baker S.E."/>
            <person name="Benoit I."/>
            <person name="Brakhage A.A."/>
            <person name="Braus G.H."/>
            <person name="Fischer R."/>
            <person name="Frisvad J.C."/>
            <person name="Goldman G.H."/>
            <person name="Houbraken J."/>
            <person name="Oakley B."/>
            <person name="Pocsi I."/>
            <person name="Scazzocchio C."/>
            <person name="Seiboth B."/>
            <person name="vanKuyk P.A."/>
            <person name="Wortman J."/>
            <person name="Dyer P.S."/>
            <person name="Grigoriev I.V."/>
        </authorList>
    </citation>
    <scope>NUCLEOTIDE SEQUENCE [LARGE SCALE GENOMIC DNA]</scope>
    <source>
        <strain evidence="12">CBS 134.48</strain>
    </source>
</reference>
<dbReference type="VEuPathDB" id="FungiDB:ASPTUDRAFT_114839"/>
<keyword evidence="7 9" id="KW-0539">Nucleus</keyword>
<evidence type="ECO:0000256" key="2">
    <source>
        <dbReference type="ARBA" id="ARBA00009259"/>
    </source>
</evidence>
<dbReference type="OrthoDB" id="2160599at2759"/>
<evidence type="ECO:0000256" key="9">
    <source>
        <dbReference type="RuleBase" id="RU364151"/>
    </source>
</evidence>
<feature type="region of interest" description="Disordered" evidence="10">
    <location>
        <begin position="363"/>
        <end position="395"/>
    </location>
</feature>
<evidence type="ECO:0000256" key="8">
    <source>
        <dbReference type="ARBA" id="ARBA00032018"/>
    </source>
</evidence>
<dbReference type="GO" id="GO:0003712">
    <property type="term" value="F:transcription coregulator activity"/>
    <property type="evidence" value="ECO:0007669"/>
    <property type="project" value="InterPro"/>
</dbReference>
<feature type="compositionally biased region" description="Low complexity" evidence="10">
    <location>
        <begin position="137"/>
        <end position="149"/>
    </location>
</feature>
<gene>
    <name evidence="9" type="primary">MED19</name>
    <name evidence="11" type="ORF">ASPTUDRAFT_114839</name>
</gene>
<feature type="compositionally biased region" description="Basic and acidic residues" evidence="10">
    <location>
        <begin position="150"/>
        <end position="162"/>
    </location>
</feature>
<dbReference type="PANTHER" id="PTHR41729">
    <property type="entry name" value="GLUTAMYL-TRNA SYNTHETASE"/>
    <property type="match status" value="1"/>
</dbReference>
<accession>A0A1L9NBR4</accession>
<evidence type="ECO:0000256" key="4">
    <source>
        <dbReference type="ARBA" id="ARBA00023015"/>
    </source>
</evidence>
<dbReference type="InterPro" id="IPR013942">
    <property type="entry name" value="Mediator_Med19_fun"/>
</dbReference>
<dbReference type="PANTHER" id="PTHR41729:SF1">
    <property type="entry name" value="GLUTAMYL-TRNA SYNTHETASE"/>
    <property type="match status" value="1"/>
</dbReference>
<feature type="compositionally biased region" description="Polar residues" evidence="10">
    <location>
        <begin position="94"/>
        <end position="109"/>
    </location>
</feature>
<feature type="compositionally biased region" description="Low complexity" evidence="10">
    <location>
        <begin position="68"/>
        <end position="93"/>
    </location>
</feature>
<keyword evidence="4 9" id="KW-0805">Transcription regulation</keyword>
<feature type="compositionally biased region" description="Basic and acidic residues" evidence="10">
    <location>
        <begin position="286"/>
        <end position="299"/>
    </location>
</feature>
<dbReference type="OMA" id="TSAFHLC"/>
<dbReference type="InterPro" id="IPR025255">
    <property type="entry name" value="DUF4202"/>
</dbReference>
<organism evidence="11 12">
    <name type="scientific">Aspergillus tubingensis (strain CBS 134.48)</name>
    <dbReference type="NCBI Taxonomy" id="767770"/>
    <lineage>
        <taxon>Eukaryota</taxon>
        <taxon>Fungi</taxon>
        <taxon>Dikarya</taxon>
        <taxon>Ascomycota</taxon>
        <taxon>Pezizomycotina</taxon>
        <taxon>Eurotiomycetes</taxon>
        <taxon>Eurotiomycetidae</taxon>
        <taxon>Eurotiales</taxon>
        <taxon>Aspergillaceae</taxon>
        <taxon>Aspergillus</taxon>
        <taxon>Aspergillus subgen. Circumdati</taxon>
    </lineage>
</organism>
<comment type="subunit">
    <text evidence="9">Component of the Mediator complex.</text>
</comment>
<keyword evidence="12" id="KW-1185">Reference proteome</keyword>
<dbReference type="Pfam" id="PF08633">
    <property type="entry name" value="Rox3"/>
    <property type="match status" value="1"/>
</dbReference>
<name>A0A1L9NBR4_ASPTC</name>
<keyword evidence="6 9" id="KW-0804">Transcription</keyword>
<feature type="region of interest" description="Disordered" evidence="10">
    <location>
        <begin position="286"/>
        <end position="343"/>
    </location>
</feature>
<evidence type="ECO:0000256" key="7">
    <source>
        <dbReference type="ARBA" id="ARBA00023242"/>
    </source>
</evidence>
<evidence type="ECO:0000256" key="6">
    <source>
        <dbReference type="ARBA" id="ARBA00023163"/>
    </source>
</evidence>
<keyword evidence="5 9" id="KW-0010">Activator</keyword>
<protein>
    <recommendedName>
        <fullName evidence="3 9">Mediator of RNA polymerase II transcription subunit 19</fullName>
    </recommendedName>
    <alternativeName>
        <fullName evidence="8 9">Mediator complex subunit 19</fullName>
    </alternativeName>
</protein>
<dbReference type="Proteomes" id="UP000184304">
    <property type="component" value="Unassembled WGS sequence"/>
</dbReference>
<feature type="compositionally biased region" description="Polar residues" evidence="10">
    <location>
        <begin position="50"/>
        <end position="67"/>
    </location>
</feature>
<evidence type="ECO:0000313" key="12">
    <source>
        <dbReference type="Proteomes" id="UP000184304"/>
    </source>
</evidence>
<dbReference type="STRING" id="767770.A0A1L9NBR4"/>
<dbReference type="EMBL" id="KV878187">
    <property type="protein sequence ID" value="OJI86727.1"/>
    <property type="molecule type" value="Genomic_DNA"/>
</dbReference>
<dbReference type="Pfam" id="PF13875">
    <property type="entry name" value="DUF4202"/>
    <property type="match status" value="1"/>
</dbReference>
<comment type="similarity">
    <text evidence="2 9">Belongs to the Mediator complex subunit 19 family.</text>
</comment>
<evidence type="ECO:0000256" key="10">
    <source>
        <dbReference type="SAM" id="MobiDB-lite"/>
    </source>
</evidence>
<dbReference type="AlphaFoldDB" id="A0A1L9NBR4"/>
<feature type="region of interest" description="Disordered" evidence="10">
    <location>
        <begin position="1"/>
        <end position="163"/>
    </location>
</feature>
<dbReference type="GO" id="GO:0006357">
    <property type="term" value="P:regulation of transcription by RNA polymerase II"/>
    <property type="evidence" value="ECO:0007669"/>
    <property type="project" value="InterPro"/>
</dbReference>
<feature type="region of interest" description="Disordered" evidence="10">
    <location>
        <begin position="210"/>
        <end position="230"/>
    </location>
</feature>
<dbReference type="GO" id="GO:0016592">
    <property type="term" value="C:mediator complex"/>
    <property type="evidence" value="ECO:0007669"/>
    <property type="project" value="InterPro"/>
</dbReference>
<evidence type="ECO:0000256" key="1">
    <source>
        <dbReference type="ARBA" id="ARBA00004123"/>
    </source>
</evidence>